<dbReference type="EMBL" id="MN740292">
    <property type="protein sequence ID" value="QHT98276.1"/>
    <property type="molecule type" value="Genomic_DNA"/>
</dbReference>
<name>A0A6C0J0S9_9ZZZZ</name>
<accession>A0A6C0J0S9</accession>
<sequence length="188" mass="21282">MTTQQDILRTMMTQLDEASDKIPEGLYLQFCDHLKNLHTCQPTSVALQRSSGPRRCGRCHHVGHDRRSCPYYEGDRRALDSAYQNGQTPTEAGIERKAVFRSNYAYWSCTDGGRIHFEVDLPEAEFPRQGGRDTCTYANLGSRLEIRVAGKYKTYIGLPAKMIDIGETNWNPQTHCLKIALQIAGVKK</sequence>
<proteinExistence type="predicted"/>
<protein>
    <submittedName>
        <fullName evidence="1">Uncharacterized protein</fullName>
    </submittedName>
</protein>
<dbReference type="AlphaFoldDB" id="A0A6C0J0S9"/>
<reference evidence="1" key="1">
    <citation type="journal article" date="2020" name="Nature">
        <title>Giant virus diversity and host interactions through global metagenomics.</title>
        <authorList>
            <person name="Schulz F."/>
            <person name="Roux S."/>
            <person name="Paez-Espino D."/>
            <person name="Jungbluth S."/>
            <person name="Walsh D.A."/>
            <person name="Denef V.J."/>
            <person name="McMahon K.D."/>
            <person name="Konstantinidis K.T."/>
            <person name="Eloe-Fadrosh E.A."/>
            <person name="Kyrpides N.C."/>
            <person name="Woyke T."/>
        </authorList>
    </citation>
    <scope>NUCLEOTIDE SEQUENCE</scope>
    <source>
        <strain evidence="1">GVMAG-M-3300025652-16</strain>
    </source>
</reference>
<evidence type="ECO:0000313" key="1">
    <source>
        <dbReference type="EMBL" id="QHT98276.1"/>
    </source>
</evidence>
<organism evidence="1">
    <name type="scientific">viral metagenome</name>
    <dbReference type="NCBI Taxonomy" id="1070528"/>
    <lineage>
        <taxon>unclassified sequences</taxon>
        <taxon>metagenomes</taxon>
        <taxon>organismal metagenomes</taxon>
    </lineage>
</organism>